<organism evidence="2 3">
    <name type="scientific">Taxus chinensis</name>
    <name type="common">Chinese yew</name>
    <name type="synonym">Taxus wallichiana var. chinensis</name>
    <dbReference type="NCBI Taxonomy" id="29808"/>
    <lineage>
        <taxon>Eukaryota</taxon>
        <taxon>Viridiplantae</taxon>
        <taxon>Streptophyta</taxon>
        <taxon>Embryophyta</taxon>
        <taxon>Tracheophyta</taxon>
        <taxon>Spermatophyta</taxon>
        <taxon>Pinopsida</taxon>
        <taxon>Pinidae</taxon>
        <taxon>Conifers II</taxon>
        <taxon>Cupressales</taxon>
        <taxon>Taxaceae</taxon>
        <taxon>Taxus</taxon>
    </lineage>
</organism>
<dbReference type="AlphaFoldDB" id="A0AA38G8L5"/>
<protein>
    <submittedName>
        <fullName evidence="2">Uncharacterized protein</fullName>
    </submittedName>
</protein>
<evidence type="ECO:0000313" key="2">
    <source>
        <dbReference type="EMBL" id="KAH9317005.1"/>
    </source>
</evidence>
<feature type="non-terminal residue" evidence="2">
    <location>
        <position position="78"/>
    </location>
</feature>
<proteinExistence type="predicted"/>
<sequence length="78" mass="9157">KSAPPLRMDQEIHNELRRKNIYFHCKDPWEHGHHYLGKGKVHLIEVVSDVDDEQLLDIDLEDNDNSHDEGNPQIYLGE</sequence>
<feature type="non-terminal residue" evidence="2">
    <location>
        <position position="1"/>
    </location>
</feature>
<keyword evidence="3" id="KW-1185">Reference proteome</keyword>
<dbReference type="EMBL" id="JAHRHJ020000004">
    <property type="protein sequence ID" value="KAH9317005.1"/>
    <property type="molecule type" value="Genomic_DNA"/>
</dbReference>
<feature type="region of interest" description="Disordered" evidence="1">
    <location>
        <begin position="59"/>
        <end position="78"/>
    </location>
</feature>
<accession>A0AA38G8L5</accession>
<gene>
    <name evidence="2" type="ORF">KI387_018774</name>
</gene>
<dbReference type="Proteomes" id="UP000824469">
    <property type="component" value="Unassembled WGS sequence"/>
</dbReference>
<reference evidence="2 3" key="1">
    <citation type="journal article" date="2021" name="Nat. Plants">
        <title>The Taxus genome provides insights into paclitaxel biosynthesis.</title>
        <authorList>
            <person name="Xiong X."/>
            <person name="Gou J."/>
            <person name="Liao Q."/>
            <person name="Li Y."/>
            <person name="Zhou Q."/>
            <person name="Bi G."/>
            <person name="Li C."/>
            <person name="Du R."/>
            <person name="Wang X."/>
            <person name="Sun T."/>
            <person name="Guo L."/>
            <person name="Liang H."/>
            <person name="Lu P."/>
            <person name="Wu Y."/>
            <person name="Zhang Z."/>
            <person name="Ro D.K."/>
            <person name="Shang Y."/>
            <person name="Huang S."/>
            <person name="Yan J."/>
        </authorList>
    </citation>
    <scope>NUCLEOTIDE SEQUENCE [LARGE SCALE GENOMIC DNA]</scope>
    <source>
        <strain evidence="2">Ta-2019</strain>
    </source>
</reference>
<evidence type="ECO:0000256" key="1">
    <source>
        <dbReference type="SAM" id="MobiDB-lite"/>
    </source>
</evidence>
<evidence type="ECO:0000313" key="3">
    <source>
        <dbReference type="Proteomes" id="UP000824469"/>
    </source>
</evidence>
<name>A0AA38G8L5_TAXCH</name>
<comment type="caution">
    <text evidence="2">The sequence shown here is derived from an EMBL/GenBank/DDBJ whole genome shotgun (WGS) entry which is preliminary data.</text>
</comment>